<dbReference type="Proteomes" id="UP001209755">
    <property type="component" value="Unassembled WGS sequence"/>
</dbReference>
<proteinExistence type="predicted"/>
<gene>
    <name evidence="2" type="ORF">M2319_002968</name>
</gene>
<accession>A0ABT3HDZ4</accession>
<dbReference type="EMBL" id="JAOQNS010000008">
    <property type="protein sequence ID" value="MCW2308622.1"/>
    <property type="molecule type" value="Genomic_DNA"/>
</dbReference>
<organism evidence="2 3">
    <name type="scientific">Rhodobium gokarnense</name>
    <dbReference type="NCBI Taxonomy" id="364296"/>
    <lineage>
        <taxon>Bacteria</taxon>
        <taxon>Pseudomonadati</taxon>
        <taxon>Pseudomonadota</taxon>
        <taxon>Alphaproteobacteria</taxon>
        <taxon>Hyphomicrobiales</taxon>
        <taxon>Rhodobiaceae</taxon>
        <taxon>Rhodobium</taxon>
    </lineage>
</organism>
<evidence type="ECO:0000313" key="3">
    <source>
        <dbReference type="Proteomes" id="UP001209755"/>
    </source>
</evidence>
<protein>
    <submittedName>
        <fullName evidence="2">Uncharacterized protein</fullName>
    </submittedName>
</protein>
<dbReference type="RefSeq" id="WP_264602235.1">
    <property type="nucleotide sequence ID" value="NZ_JAOQNS010000008.1"/>
</dbReference>
<sequence length="102" mass="10827">MAAAARSSVTPVGERDGLDGAGATLDRHPGLEPLLSGLRRMHSGIHALCIITGLDPVIHEAFDFNLLGEFSPLVIMDHRIKSGGDAEFGEMAVANPRRAAKR</sequence>
<keyword evidence="3" id="KW-1185">Reference proteome</keyword>
<evidence type="ECO:0000256" key="1">
    <source>
        <dbReference type="SAM" id="MobiDB-lite"/>
    </source>
</evidence>
<name>A0ABT3HDZ4_9HYPH</name>
<reference evidence="3" key="1">
    <citation type="submission" date="2023-07" db="EMBL/GenBank/DDBJ databases">
        <title>Genome sequencing of Purple Non-Sulfur Bacteria from various extreme environments.</title>
        <authorList>
            <person name="Mayer M."/>
        </authorList>
    </citation>
    <scope>NUCLEOTIDE SEQUENCE [LARGE SCALE GENOMIC DNA]</scope>
    <source>
        <strain evidence="3">DSM 17935</strain>
    </source>
</reference>
<feature type="region of interest" description="Disordered" evidence="1">
    <location>
        <begin position="1"/>
        <end position="24"/>
    </location>
</feature>
<comment type="caution">
    <text evidence="2">The sequence shown here is derived from an EMBL/GenBank/DDBJ whole genome shotgun (WGS) entry which is preliminary data.</text>
</comment>
<evidence type="ECO:0000313" key="2">
    <source>
        <dbReference type="EMBL" id="MCW2308622.1"/>
    </source>
</evidence>